<dbReference type="Proteomes" id="UP000281549">
    <property type="component" value="Unassembled WGS sequence"/>
</dbReference>
<dbReference type="EMBL" id="ML006924">
    <property type="protein sequence ID" value="RKP16143.1"/>
    <property type="molecule type" value="Genomic_DNA"/>
</dbReference>
<sequence length="147" mass="16888">IHIVKVTKESNPASPENPGKCGNMDGVRTMHLDVQKHLSLPLDHRTESRIAVKSIFEFSSHFSNFDQNISRNCASCSLNVPCTNFHKFFECPVVSAPYWLQFIGYTNEKFNIQLKESSLSVYIMFFETLNLGKPSKEEWLIPMLLKF</sequence>
<accession>A0A4P9YA83</accession>
<reference evidence="2" key="1">
    <citation type="journal article" date="2018" name="Nat. Microbiol.">
        <title>Leveraging single-cell genomics to expand the fungal tree of life.</title>
        <authorList>
            <person name="Ahrendt S.R."/>
            <person name="Quandt C.A."/>
            <person name="Ciobanu D."/>
            <person name="Clum A."/>
            <person name="Salamov A."/>
            <person name="Andreopoulos B."/>
            <person name="Cheng J.F."/>
            <person name="Woyke T."/>
            <person name="Pelin A."/>
            <person name="Henrissat B."/>
            <person name="Reynolds N.K."/>
            <person name="Benny G.L."/>
            <person name="Smith M.E."/>
            <person name="James T.Y."/>
            <person name="Grigoriev I.V."/>
        </authorList>
    </citation>
    <scope>NUCLEOTIDE SEQUENCE [LARGE SCALE GENOMIC DNA]</scope>
    <source>
        <strain evidence="2">CSF55</strain>
    </source>
</reference>
<dbReference type="AlphaFoldDB" id="A0A4P9YA83"/>
<feature type="non-terminal residue" evidence="1">
    <location>
        <position position="1"/>
    </location>
</feature>
<evidence type="ECO:0000313" key="1">
    <source>
        <dbReference type="EMBL" id="RKP16143.1"/>
    </source>
</evidence>
<name>A0A4P9YA83_ROZAC</name>
<gene>
    <name evidence="1" type="ORF">ROZALSC1DRAFT_25617</name>
</gene>
<evidence type="ECO:0000313" key="2">
    <source>
        <dbReference type="Proteomes" id="UP000281549"/>
    </source>
</evidence>
<protein>
    <submittedName>
        <fullName evidence="1">Uncharacterized protein</fullName>
    </submittedName>
</protein>
<organism evidence="1 2">
    <name type="scientific">Rozella allomycis (strain CSF55)</name>
    <dbReference type="NCBI Taxonomy" id="988480"/>
    <lineage>
        <taxon>Eukaryota</taxon>
        <taxon>Fungi</taxon>
        <taxon>Fungi incertae sedis</taxon>
        <taxon>Cryptomycota</taxon>
        <taxon>Cryptomycota incertae sedis</taxon>
        <taxon>Rozella</taxon>
    </lineage>
</organism>
<proteinExistence type="predicted"/>